<feature type="region of interest" description="Disordered" evidence="1">
    <location>
        <begin position="1"/>
        <end position="51"/>
    </location>
</feature>
<feature type="region of interest" description="Disordered" evidence="1">
    <location>
        <begin position="79"/>
        <end position="127"/>
    </location>
</feature>
<feature type="compositionally biased region" description="Gly residues" evidence="1">
    <location>
        <begin position="30"/>
        <end position="39"/>
    </location>
</feature>
<organism evidence="2 3">
    <name type="scientific">Methylobacterium phyllostachyos</name>
    <dbReference type="NCBI Taxonomy" id="582672"/>
    <lineage>
        <taxon>Bacteria</taxon>
        <taxon>Pseudomonadati</taxon>
        <taxon>Pseudomonadota</taxon>
        <taxon>Alphaproteobacteria</taxon>
        <taxon>Hyphomicrobiales</taxon>
        <taxon>Methylobacteriaceae</taxon>
        <taxon>Methylobacterium</taxon>
    </lineage>
</organism>
<feature type="compositionally biased region" description="Low complexity" evidence="1">
    <location>
        <begin position="13"/>
        <end position="25"/>
    </location>
</feature>
<evidence type="ECO:0000313" key="3">
    <source>
        <dbReference type="Proteomes" id="UP000198704"/>
    </source>
</evidence>
<sequence>MDRSVTTGDRRAAATACARIAPRTAPGRRSGAGQGGPFADGGSAQGRITPVSGRTRVVAGCSRTAASASPIRTCIVARMTAPGSPDPVPGEGTAQFEQQQIGGDPDLPRHTVGERTLDGDSEVGRAL</sequence>
<feature type="compositionally biased region" description="Basic and acidic residues" evidence="1">
    <location>
        <begin position="106"/>
        <end position="118"/>
    </location>
</feature>
<keyword evidence="3" id="KW-1185">Reference proteome</keyword>
<dbReference type="EMBL" id="FNHS01000009">
    <property type="protein sequence ID" value="SDN53532.1"/>
    <property type="molecule type" value="Genomic_DNA"/>
</dbReference>
<dbReference type="Proteomes" id="UP000198704">
    <property type="component" value="Unassembled WGS sequence"/>
</dbReference>
<protein>
    <submittedName>
        <fullName evidence="2">Uncharacterized protein</fullName>
    </submittedName>
</protein>
<dbReference type="AlphaFoldDB" id="A0A1H0C6S0"/>
<name>A0A1H0C6S0_9HYPH</name>
<evidence type="ECO:0000256" key="1">
    <source>
        <dbReference type="SAM" id="MobiDB-lite"/>
    </source>
</evidence>
<reference evidence="3" key="1">
    <citation type="submission" date="2016-10" db="EMBL/GenBank/DDBJ databases">
        <authorList>
            <person name="Varghese N."/>
            <person name="Submissions S."/>
        </authorList>
    </citation>
    <scope>NUCLEOTIDE SEQUENCE [LARGE SCALE GENOMIC DNA]</scope>
    <source>
        <strain evidence="3">BL47</strain>
    </source>
</reference>
<accession>A0A1H0C6S0</accession>
<proteinExistence type="predicted"/>
<gene>
    <name evidence="2" type="ORF">SAMN05216360_10942</name>
</gene>
<evidence type="ECO:0000313" key="2">
    <source>
        <dbReference type="EMBL" id="SDN53532.1"/>
    </source>
</evidence>
<feature type="compositionally biased region" description="Basic and acidic residues" evidence="1">
    <location>
        <begin position="1"/>
        <end position="12"/>
    </location>
</feature>